<evidence type="ECO:0000313" key="2">
    <source>
        <dbReference type="Proteomes" id="UP001281761"/>
    </source>
</evidence>
<keyword evidence="2" id="KW-1185">Reference proteome</keyword>
<dbReference type="Proteomes" id="UP001281761">
    <property type="component" value="Unassembled WGS sequence"/>
</dbReference>
<organism evidence="1 2">
    <name type="scientific">Blattamonas nauphoetae</name>
    <dbReference type="NCBI Taxonomy" id="2049346"/>
    <lineage>
        <taxon>Eukaryota</taxon>
        <taxon>Metamonada</taxon>
        <taxon>Preaxostyla</taxon>
        <taxon>Oxymonadida</taxon>
        <taxon>Blattamonas</taxon>
    </lineage>
</organism>
<reference evidence="1 2" key="1">
    <citation type="journal article" date="2022" name="bioRxiv">
        <title>Genomics of Preaxostyla Flagellates Illuminates Evolutionary Transitions and the Path Towards Mitochondrial Loss.</title>
        <authorList>
            <person name="Novak L.V.F."/>
            <person name="Treitli S.C."/>
            <person name="Pyrih J."/>
            <person name="Halakuc P."/>
            <person name="Pipaliya S.V."/>
            <person name="Vacek V."/>
            <person name="Brzon O."/>
            <person name="Soukal P."/>
            <person name="Eme L."/>
            <person name="Dacks J.B."/>
            <person name="Karnkowska A."/>
            <person name="Elias M."/>
            <person name="Hampl V."/>
        </authorList>
    </citation>
    <scope>NUCLEOTIDE SEQUENCE [LARGE SCALE GENOMIC DNA]</scope>
    <source>
        <strain evidence="1">NAU3</strain>
        <tissue evidence="1">Gut</tissue>
    </source>
</reference>
<evidence type="ECO:0000313" key="1">
    <source>
        <dbReference type="EMBL" id="KAK2951398.1"/>
    </source>
</evidence>
<comment type="caution">
    <text evidence="1">The sequence shown here is derived from an EMBL/GenBank/DDBJ whole genome shotgun (WGS) entry which is preliminary data.</text>
</comment>
<protein>
    <submittedName>
        <fullName evidence="1">Uncharacterized protein</fullName>
    </submittedName>
</protein>
<dbReference type="EMBL" id="JARBJD010000119">
    <property type="protein sequence ID" value="KAK2951398.1"/>
    <property type="molecule type" value="Genomic_DNA"/>
</dbReference>
<gene>
    <name evidence="1" type="ORF">BLNAU_13678</name>
</gene>
<sequence>MEVVETGLVKRLFLRFQDHFGPISGSIADSLTRILRYSIILCKPMFMAIIKPKTDRKTKKYLDTIYTKAIGPSRQFIDFICKFYRTLADSPDSRYFGWTLGALLEIAPLSFDATLFVRSLPVALTIISSLDHFETDFLIMWSLDHVRDGMVEWDHQKDIIMGRGKLMLFDLKSEGIADITIQRSHTTSQTVYGTTMLRECRSVTSLLGGNV</sequence>
<accession>A0ABQ9XFZ8</accession>
<proteinExistence type="predicted"/>
<name>A0ABQ9XFZ8_9EUKA</name>